<dbReference type="Gene3D" id="4.10.60.10">
    <property type="entry name" value="Zinc finger, CCHC-type"/>
    <property type="match status" value="1"/>
</dbReference>
<dbReference type="EMBL" id="LSSM01001350">
    <property type="protein sequence ID" value="OMJ26799.1"/>
    <property type="molecule type" value="Genomic_DNA"/>
</dbReference>
<gene>
    <name evidence="3" type="ORF">AYI69_g3787</name>
</gene>
<dbReference type="SUPFAM" id="SSF57756">
    <property type="entry name" value="Retrovirus zinc finger-like domains"/>
    <property type="match status" value="1"/>
</dbReference>
<evidence type="ECO:0000259" key="2">
    <source>
        <dbReference type="PROSITE" id="PS50158"/>
    </source>
</evidence>
<dbReference type="Pfam" id="PF00098">
    <property type="entry name" value="zf-CCHC"/>
    <property type="match status" value="1"/>
</dbReference>
<dbReference type="SUPFAM" id="SSF50630">
    <property type="entry name" value="Acid proteases"/>
    <property type="match status" value="1"/>
</dbReference>
<keyword evidence="1" id="KW-0862">Zinc</keyword>
<organism evidence="3 4">
    <name type="scientific">Smittium culicis</name>
    <dbReference type="NCBI Taxonomy" id="133412"/>
    <lineage>
        <taxon>Eukaryota</taxon>
        <taxon>Fungi</taxon>
        <taxon>Fungi incertae sedis</taxon>
        <taxon>Zoopagomycota</taxon>
        <taxon>Kickxellomycotina</taxon>
        <taxon>Harpellomycetes</taxon>
        <taxon>Harpellales</taxon>
        <taxon>Legeriomycetaceae</taxon>
        <taxon>Smittium</taxon>
    </lineage>
</organism>
<dbReference type="AlphaFoldDB" id="A0A1R1YIP8"/>
<dbReference type="OrthoDB" id="775972at2759"/>
<dbReference type="Proteomes" id="UP000187429">
    <property type="component" value="Unassembled WGS sequence"/>
</dbReference>
<evidence type="ECO:0000256" key="1">
    <source>
        <dbReference type="PROSITE-ProRule" id="PRU00047"/>
    </source>
</evidence>
<evidence type="ECO:0000313" key="4">
    <source>
        <dbReference type="Proteomes" id="UP000187429"/>
    </source>
</evidence>
<sequence length="385" mass="43526">MKKVEKLYICKNSYEIEENLNNEKTTKDQLNKNNSVKSSEDVSLKSQIDQLTNQLSNLTMILNKQNQPKYSEVNSTCFNCGKIGHFTRNCADPKDIEKRNKNYQEFMAKKSDISNDVKAMLMVSQPLEESKIMGIGQKRIRIEELISNNIPIAKNTPTTQIKIVKKNNDSSLKNSKAKPKTQIVTSAIPTRILDADAPITNRELFTINPSYLDETIKLLMSYKNSKNKNILFAENSNSKTINPINKNRPEALSYVMCQIFKQDIPLFVDIGSTSCVISKGLIEFLKIPYSSEETIVTAVGGDNITVIGNAIIPINFEDNCVFVNFQVLQECAVPIIFGLDMCQILDAVINYKEETITILINKNKLILQLYSKEHVINNYSASNEE</sequence>
<dbReference type="InterPro" id="IPR021109">
    <property type="entry name" value="Peptidase_aspartic_dom_sf"/>
</dbReference>
<dbReference type="InterPro" id="IPR036875">
    <property type="entry name" value="Znf_CCHC_sf"/>
</dbReference>
<dbReference type="CDD" id="cd00303">
    <property type="entry name" value="retropepsin_like"/>
    <property type="match status" value="1"/>
</dbReference>
<keyword evidence="1" id="KW-0479">Metal-binding</keyword>
<dbReference type="PROSITE" id="PS50158">
    <property type="entry name" value="ZF_CCHC"/>
    <property type="match status" value="1"/>
</dbReference>
<evidence type="ECO:0000313" key="3">
    <source>
        <dbReference type="EMBL" id="OMJ26799.1"/>
    </source>
</evidence>
<reference evidence="4" key="1">
    <citation type="submission" date="2017-01" db="EMBL/GenBank/DDBJ databases">
        <authorList>
            <person name="Wang Y."/>
            <person name="White M."/>
            <person name="Kvist S."/>
            <person name="Moncalvo J.-M."/>
        </authorList>
    </citation>
    <scope>NUCLEOTIDE SEQUENCE [LARGE SCALE GENOMIC DNA]</scope>
    <source>
        <strain evidence="4">ID-206-W2</strain>
    </source>
</reference>
<proteinExistence type="predicted"/>
<dbReference type="GO" id="GO:0003676">
    <property type="term" value="F:nucleic acid binding"/>
    <property type="evidence" value="ECO:0007669"/>
    <property type="project" value="InterPro"/>
</dbReference>
<accession>A0A1R1YIP8</accession>
<dbReference type="GO" id="GO:0008270">
    <property type="term" value="F:zinc ion binding"/>
    <property type="evidence" value="ECO:0007669"/>
    <property type="project" value="UniProtKB-KW"/>
</dbReference>
<dbReference type="Gene3D" id="2.40.70.10">
    <property type="entry name" value="Acid Proteases"/>
    <property type="match status" value="1"/>
</dbReference>
<dbReference type="SMART" id="SM00343">
    <property type="entry name" value="ZnF_C2HC"/>
    <property type="match status" value="1"/>
</dbReference>
<protein>
    <recommendedName>
        <fullName evidence="2">CCHC-type domain-containing protein</fullName>
    </recommendedName>
</protein>
<comment type="caution">
    <text evidence="3">The sequence shown here is derived from an EMBL/GenBank/DDBJ whole genome shotgun (WGS) entry which is preliminary data.</text>
</comment>
<keyword evidence="1" id="KW-0863">Zinc-finger</keyword>
<name>A0A1R1YIP8_9FUNG</name>
<dbReference type="InterPro" id="IPR001878">
    <property type="entry name" value="Znf_CCHC"/>
</dbReference>
<keyword evidence="4" id="KW-1185">Reference proteome</keyword>
<feature type="domain" description="CCHC-type" evidence="2">
    <location>
        <begin position="77"/>
        <end position="90"/>
    </location>
</feature>